<dbReference type="InterPro" id="IPR003735">
    <property type="entry name" value="Metal_Tscrpt_repr"/>
</dbReference>
<evidence type="ECO:0000313" key="2">
    <source>
        <dbReference type="EMBL" id="MDQ0506142.1"/>
    </source>
</evidence>
<protein>
    <submittedName>
        <fullName evidence="2">DNA-binding FrmR family transcriptional regulator</fullName>
    </submittedName>
</protein>
<reference evidence="2 3" key="1">
    <citation type="submission" date="2023-07" db="EMBL/GenBank/DDBJ databases">
        <title>Genomic Encyclopedia of Type Strains, Phase IV (KMG-IV): sequencing the most valuable type-strain genomes for metagenomic binning, comparative biology and taxonomic classification.</title>
        <authorList>
            <person name="Goeker M."/>
        </authorList>
    </citation>
    <scope>NUCLEOTIDE SEQUENCE [LARGE SCALE GENOMIC DNA]</scope>
    <source>
        <strain evidence="2 3">DSM 3770</strain>
    </source>
</reference>
<dbReference type="PANTHER" id="PTHR33677">
    <property type="entry name" value="TRANSCRIPTIONAL REPRESSOR FRMR-RELATED"/>
    <property type="match status" value="1"/>
</dbReference>
<dbReference type="CDD" id="cd10153">
    <property type="entry name" value="RcnR-FrmR-like_DUF156"/>
    <property type="match status" value="1"/>
</dbReference>
<dbReference type="Pfam" id="PF02583">
    <property type="entry name" value="Trns_repr_metal"/>
    <property type="match status" value="1"/>
</dbReference>
<dbReference type="GO" id="GO:0003677">
    <property type="term" value="F:DNA binding"/>
    <property type="evidence" value="ECO:0007669"/>
    <property type="project" value="UniProtKB-KW"/>
</dbReference>
<organism evidence="2 3">
    <name type="scientific">Xanthobacter agilis</name>
    <dbReference type="NCBI Taxonomy" id="47492"/>
    <lineage>
        <taxon>Bacteria</taxon>
        <taxon>Pseudomonadati</taxon>
        <taxon>Pseudomonadota</taxon>
        <taxon>Alphaproteobacteria</taxon>
        <taxon>Hyphomicrobiales</taxon>
        <taxon>Xanthobacteraceae</taxon>
        <taxon>Xanthobacter</taxon>
    </lineage>
</organism>
<comment type="similarity">
    <text evidence="1">Belongs to the FrmR/RcnR family.</text>
</comment>
<proteinExistence type="inferred from homology"/>
<name>A0ABU0LG66_XANAG</name>
<dbReference type="PANTHER" id="PTHR33677:SF5">
    <property type="entry name" value="TRANSCRIPTIONAL REPRESSOR FRMR"/>
    <property type="match status" value="1"/>
</dbReference>
<dbReference type="EMBL" id="JAUSVY010000006">
    <property type="protein sequence ID" value="MDQ0506142.1"/>
    <property type="molecule type" value="Genomic_DNA"/>
</dbReference>
<keyword evidence="3" id="KW-1185">Reference proteome</keyword>
<sequence>MAHTRDPKHNAALLMRVKRIAGQIEAIERALSSGSECADVLHQVAGVRGAVNGLMDEIFEAHLKDHVARPGLSDEERSRGAEELATVLRRYAK</sequence>
<dbReference type="RefSeq" id="WP_237343776.1">
    <property type="nucleotide sequence ID" value="NZ_JABWGX010000001.1"/>
</dbReference>
<comment type="caution">
    <text evidence="2">The sequence shown here is derived from an EMBL/GenBank/DDBJ whole genome shotgun (WGS) entry which is preliminary data.</text>
</comment>
<dbReference type="Proteomes" id="UP001241747">
    <property type="component" value="Unassembled WGS sequence"/>
</dbReference>
<evidence type="ECO:0000256" key="1">
    <source>
        <dbReference type="ARBA" id="ARBA00005260"/>
    </source>
</evidence>
<dbReference type="InterPro" id="IPR038390">
    <property type="entry name" value="Metal_Tscrpt_repr_sf"/>
</dbReference>
<dbReference type="Gene3D" id="1.20.58.1000">
    <property type="entry name" value="Metal-sensitive repressor, helix protomer"/>
    <property type="match status" value="1"/>
</dbReference>
<keyword evidence="2" id="KW-0238">DNA-binding</keyword>
<accession>A0ABU0LG66</accession>
<gene>
    <name evidence="2" type="ORF">QOZ94_002946</name>
</gene>
<evidence type="ECO:0000313" key="3">
    <source>
        <dbReference type="Proteomes" id="UP001241747"/>
    </source>
</evidence>